<sequence length="72" mass="7658">MAPWRARSTGLDKATERINGESETDVVGTIMVATKQWELEVGCVCPVSGGEPSNPLLKRLTPPARGGCTLSM</sequence>
<protein>
    <submittedName>
        <fullName evidence="1">Uncharacterized protein</fullName>
    </submittedName>
</protein>
<keyword evidence="2" id="KW-1185">Reference proteome</keyword>
<dbReference type="Gramene" id="BGIOSGA033905-TA">
    <property type="protein sequence ID" value="BGIOSGA033905-PA"/>
    <property type="gene ID" value="BGIOSGA033905"/>
</dbReference>
<evidence type="ECO:0000313" key="1">
    <source>
        <dbReference type="EMBL" id="EEC68260.1"/>
    </source>
</evidence>
<organism evidence="1 2">
    <name type="scientific">Oryza sativa subsp. indica</name>
    <name type="common">Rice</name>
    <dbReference type="NCBI Taxonomy" id="39946"/>
    <lineage>
        <taxon>Eukaryota</taxon>
        <taxon>Viridiplantae</taxon>
        <taxon>Streptophyta</taxon>
        <taxon>Embryophyta</taxon>
        <taxon>Tracheophyta</taxon>
        <taxon>Spermatophyta</taxon>
        <taxon>Magnoliopsida</taxon>
        <taxon>Liliopsida</taxon>
        <taxon>Poales</taxon>
        <taxon>Poaceae</taxon>
        <taxon>BOP clade</taxon>
        <taxon>Oryzoideae</taxon>
        <taxon>Oryzeae</taxon>
        <taxon>Oryzinae</taxon>
        <taxon>Oryza</taxon>
        <taxon>Oryza sativa</taxon>
    </lineage>
</organism>
<proteinExistence type="predicted"/>
<dbReference type="Proteomes" id="UP000007015">
    <property type="component" value="Chromosome 11"/>
</dbReference>
<accession>B8BKS5</accession>
<dbReference type="HOGENOM" id="CLU_2726678_0_0_1"/>
<reference evidence="1 2" key="1">
    <citation type="journal article" date="2005" name="PLoS Biol.">
        <title>The genomes of Oryza sativa: a history of duplications.</title>
        <authorList>
            <person name="Yu J."/>
            <person name="Wang J."/>
            <person name="Lin W."/>
            <person name="Li S."/>
            <person name="Li H."/>
            <person name="Zhou J."/>
            <person name="Ni P."/>
            <person name="Dong W."/>
            <person name="Hu S."/>
            <person name="Zeng C."/>
            <person name="Zhang J."/>
            <person name="Zhang Y."/>
            <person name="Li R."/>
            <person name="Xu Z."/>
            <person name="Li S."/>
            <person name="Li X."/>
            <person name="Zheng H."/>
            <person name="Cong L."/>
            <person name="Lin L."/>
            <person name="Yin J."/>
            <person name="Geng J."/>
            <person name="Li G."/>
            <person name="Shi J."/>
            <person name="Liu J."/>
            <person name="Lv H."/>
            <person name="Li J."/>
            <person name="Wang J."/>
            <person name="Deng Y."/>
            <person name="Ran L."/>
            <person name="Shi X."/>
            <person name="Wang X."/>
            <person name="Wu Q."/>
            <person name="Li C."/>
            <person name="Ren X."/>
            <person name="Wang J."/>
            <person name="Wang X."/>
            <person name="Li D."/>
            <person name="Liu D."/>
            <person name="Zhang X."/>
            <person name="Ji Z."/>
            <person name="Zhao W."/>
            <person name="Sun Y."/>
            <person name="Zhang Z."/>
            <person name="Bao J."/>
            <person name="Han Y."/>
            <person name="Dong L."/>
            <person name="Ji J."/>
            <person name="Chen P."/>
            <person name="Wu S."/>
            <person name="Liu J."/>
            <person name="Xiao Y."/>
            <person name="Bu D."/>
            <person name="Tan J."/>
            <person name="Yang L."/>
            <person name="Ye C."/>
            <person name="Zhang J."/>
            <person name="Xu J."/>
            <person name="Zhou Y."/>
            <person name="Yu Y."/>
            <person name="Zhang B."/>
            <person name="Zhuang S."/>
            <person name="Wei H."/>
            <person name="Liu B."/>
            <person name="Lei M."/>
            <person name="Yu H."/>
            <person name="Li Y."/>
            <person name="Xu H."/>
            <person name="Wei S."/>
            <person name="He X."/>
            <person name="Fang L."/>
            <person name="Zhang Z."/>
            <person name="Zhang Y."/>
            <person name="Huang X."/>
            <person name="Su Z."/>
            <person name="Tong W."/>
            <person name="Li J."/>
            <person name="Tong Z."/>
            <person name="Li S."/>
            <person name="Ye J."/>
            <person name="Wang L."/>
            <person name="Fang L."/>
            <person name="Lei T."/>
            <person name="Chen C."/>
            <person name="Chen H."/>
            <person name="Xu Z."/>
            <person name="Li H."/>
            <person name="Huang H."/>
            <person name="Zhang F."/>
            <person name="Xu H."/>
            <person name="Li N."/>
            <person name="Zhao C."/>
            <person name="Li S."/>
            <person name="Dong L."/>
            <person name="Huang Y."/>
            <person name="Li L."/>
            <person name="Xi Y."/>
            <person name="Qi Q."/>
            <person name="Li W."/>
            <person name="Zhang B."/>
            <person name="Hu W."/>
            <person name="Zhang Y."/>
            <person name="Tian X."/>
            <person name="Jiao Y."/>
            <person name="Liang X."/>
            <person name="Jin J."/>
            <person name="Gao L."/>
            <person name="Zheng W."/>
            <person name="Hao B."/>
            <person name="Liu S."/>
            <person name="Wang W."/>
            <person name="Yuan L."/>
            <person name="Cao M."/>
            <person name="McDermott J."/>
            <person name="Samudrala R."/>
            <person name="Wang J."/>
            <person name="Wong G.K."/>
            <person name="Yang H."/>
        </authorList>
    </citation>
    <scope>NUCLEOTIDE SEQUENCE [LARGE SCALE GENOMIC DNA]</scope>
    <source>
        <strain evidence="2">cv. 93-11</strain>
    </source>
</reference>
<name>B8BKS5_ORYSI</name>
<dbReference type="AlphaFoldDB" id="B8BKS5"/>
<evidence type="ECO:0000313" key="2">
    <source>
        <dbReference type="Proteomes" id="UP000007015"/>
    </source>
</evidence>
<dbReference type="EMBL" id="CM000136">
    <property type="protein sequence ID" value="EEC68260.1"/>
    <property type="molecule type" value="Genomic_DNA"/>
</dbReference>
<gene>
    <name evidence="1" type="ORF">OsI_36289</name>
</gene>